<feature type="region of interest" description="Disordered" evidence="1">
    <location>
        <begin position="41"/>
        <end position="104"/>
    </location>
</feature>
<evidence type="ECO:0000313" key="2">
    <source>
        <dbReference type="EMBL" id="SBT41829.1"/>
    </source>
</evidence>
<dbReference type="AlphaFoldDB" id="A0A1A8ZD99"/>
<gene>
    <name evidence="2" type="ORF">POVWA1_044890</name>
</gene>
<evidence type="ECO:0000256" key="1">
    <source>
        <dbReference type="SAM" id="MobiDB-lite"/>
    </source>
</evidence>
<dbReference type="EMBL" id="FLRD01000120">
    <property type="protein sequence ID" value="SBT41829.1"/>
    <property type="molecule type" value="Genomic_DNA"/>
</dbReference>
<organism evidence="2 3">
    <name type="scientific">Plasmodium ovale wallikeri</name>
    <dbReference type="NCBI Taxonomy" id="864142"/>
    <lineage>
        <taxon>Eukaryota</taxon>
        <taxon>Sar</taxon>
        <taxon>Alveolata</taxon>
        <taxon>Apicomplexa</taxon>
        <taxon>Aconoidasida</taxon>
        <taxon>Haemosporida</taxon>
        <taxon>Plasmodiidae</taxon>
        <taxon>Plasmodium</taxon>
        <taxon>Plasmodium (Plasmodium)</taxon>
    </lineage>
</organism>
<evidence type="ECO:0000313" key="3">
    <source>
        <dbReference type="Proteomes" id="UP000078555"/>
    </source>
</evidence>
<dbReference type="Proteomes" id="UP000078555">
    <property type="component" value="Unassembled WGS sequence"/>
</dbReference>
<accession>A0A1A8ZD99</accession>
<reference evidence="3" key="1">
    <citation type="submission" date="2016-05" db="EMBL/GenBank/DDBJ databases">
        <authorList>
            <person name="Naeem Raeece"/>
        </authorList>
    </citation>
    <scope>NUCLEOTIDE SEQUENCE [LARGE SCALE GENOMIC DNA]</scope>
</reference>
<protein>
    <submittedName>
        <fullName evidence="2">Uncharacterized protein</fullName>
    </submittedName>
</protein>
<keyword evidence="3" id="KW-1185">Reference proteome</keyword>
<sequence length="104" mass="12334">MVLSNSPSWTIFASFKVPLFVRPARQSFVYPAWFIFHKMEENPKNGNVQKGEKCKKGRNAKKGEMRKRKKCEKGRNAKKEEMRNREKCGKGKNVKKEKMRKREK</sequence>
<proteinExistence type="predicted"/>
<feature type="compositionally biased region" description="Basic and acidic residues" evidence="1">
    <location>
        <begin position="73"/>
        <end position="104"/>
    </location>
</feature>
<name>A0A1A8ZD99_PLAOA</name>
<feature type="compositionally biased region" description="Basic residues" evidence="1">
    <location>
        <begin position="53"/>
        <end position="72"/>
    </location>
</feature>